<keyword evidence="3" id="KW-1185">Reference proteome</keyword>
<evidence type="ECO:0000313" key="3">
    <source>
        <dbReference type="Proteomes" id="UP001174909"/>
    </source>
</evidence>
<dbReference type="Pfam" id="PF12367">
    <property type="entry name" value="PFO_beta_C"/>
    <property type="match status" value="1"/>
</dbReference>
<dbReference type="Proteomes" id="UP001174909">
    <property type="component" value="Unassembled WGS sequence"/>
</dbReference>
<dbReference type="SUPFAM" id="SSF52518">
    <property type="entry name" value="Thiamin diphosphate-binding fold (THDP-binding)"/>
    <property type="match status" value="2"/>
</dbReference>
<dbReference type="InterPro" id="IPR032686">
    <property type="entry name" value="PFO_beta_C"/>
</dbReference>
<dbReference type="AlphaFoldDB" id="A0AA35WZT0"/>
<accession>A0AA35WZT0</accession>
<gene>
    <name evidence="2" type="ORF">GBAR_LOCUS22309</name>
</gene>
<sequence>MPVIAVGTVEECFYGAIKAINWAERYQGPVVLMSEMSLAERVQNIPRPDLSKVEVNRRLTYQAVSKKNPEYDFKWCPGCGDFGVRRALEFAMINRLEETGLPIVKQRCRRRHLLFLFGNLVPLHRASYGFTRFSSQPRPLAKLINQGMEHPGFAIVHVQSPCTTYNDTFEALKGNPKKGLEPQLWDVPEEHDPSDRAEAHDLLQQGGVPVGVIYQDTTRTTLDDKLSQDLEKARQRPLEEIMDMFKF</sequence>
<dbReference type="Gene3D" id="3.40.50.970">
    <property type="match status" value="1"/>
</dbReference>
<comment type="caution">
    <text evidence="2">The sequence shown here is derived from an EMBL/GenBank/DDBJ whole genome shotgun (WGS) entry which is preliminary data.</text>
</comment>
<name>A0AA35WZT0_GEOBA</name>
<evidence type="ECO:0000259" key="1">
    <source>
        <dbReference type="Pfam" id="PF12367"/>
    </source>
</evidence>
<organism evidence="2 3">
    <name type="scientific">Geodia barretti</name>
    <name type="common">Barrett's horny sponge</name>
    <dbReference type="NCBI Taxonomy" id="519541"/>
    <lineage>
        <taxon>Eukaryota</taxon>
        <taxon>Metazoa</taxon>
        <taxon>Porifera</taxon>
        <taxon>Demospongiae</taxon>
        <taxon>Heteroscleromorpha</taxon>
        <taxon>Tetractinellida</taxon>
        <taxon>Astrophorina</taxon>
        <taxon>Geodiidae</taxon>
        <taxon>Geodia</taxon>
    </lineage>
</organism>
<proteinExistence type="predicted"/>
<feature type="domain" description="Pyruvate ferredoxin oxidoreductase beta subunit C-terminal" evidence="1">
    <location>
        <begin position="182"/>
        <end position="227"/>
    </location>
</feature>
<reference evidence="2" key="1">
    <citation type="submission" date="2023-03" db="EMBL/GenBank/DDBJ databases">
        <authorList>
            <person name="Steffen K."/>
            <person name="Cardenas P."/>
        </authorList>
    </citation>
    <scope>NUCLEOTIDE SEQUENCE</scope>
</reference>
<evidence type="ECO:0000313" key="2">
    <source>
        <dbReference type="EMBL" id="CAI8039998.1"/>
    </source>
</evidence>
<dbReference type="InterPro" id="IPR029061">
    <property type="entry name" value="THDP-binding"/>
</dbReference>
<protein>
    <recommendedName>
        <fullName evidence="1">Pyruvate ferredoxin oxidoreductase beta subunit C-terminal domain-containing protein</fullName>
    </recommendedName>
</protein>
<dbReference type="EMBL" id="CASHTH010003075">
    <property type="protein sequence ID" value="CAI8039998.1"/>
    <property type="molecule type" value="Genomic_DNA"/>
</dbReference>